<name>A0A8X7U6C4_BRACI</name>
<protein>
    <recommendedName>
        <fullName evidence="1">Thiamin pyrophosphokinase thiamin-binding domain-containing protein</fullName>
    </recommendedName>
</protein>
<sequence>MTASSNSFQRLIDHEIRIQPSLQGPHCGLILSAPSAKTTTTGLQWDLSDTEMRFGGLISTSNMVKGENHSRVGFRSLVDDIHQETRLHETLGVAWDAVLRDDFNGLVIVTG</sequence>
<gene>
    <name evidence="2" type="ORF">Bca52824_062052</name>
</gene>
<evidence type="ECO:0000259" key="1">
    <source>
        <dbReference type="SMART" id="SM00983"/>
    </source>
</evidence>
<dbReference type="InterPro" id="IPR007373">
    <property type="entry name" value="Thiamin_PyroPKinase_B1-bd"/>
</dbReference>
<keyword evidence="3" id="KW-1185">Reference proteome</keyword>
<dbReference type="FunFam" id="2.60.120.320:FF:000001">
    <property type="entry name" value="Thiamine pyrophosphokinase"/>
    <property type="match status" value="1"/>
</dbReference>
<dbReference type="EMBL" id="JAAMPC010000013">
    <property type="protein sequence ID" value="KAG2267497.1"/>
    <property type="molecule type" value="Genomic_DNA"/>
</dbReference>
<dbReference type="Gene3D" id="2.60.120.320">
    <property type="entry name" value="Thiamin pyrophosphokinase, thiamin-binding domain"/>
    <property type="match status" value="1"/>
</dbReference>
<dbReference type="PANTHER" id="PTHR13622">
    <property type="entry name" value="THIAMIN PYROPHOSPHOKINASE"/>
    <property type="match status" value="1"/>
</dbReference>
<reference evidence="2 3" key="1">
    <citation type="submission" date="2020-02" db="EMBL/GenBank/DDBJ databases">
        <authorList>
            <person name="Ma Q."/>
            <person name="Huang Y."/>
            <person name="Song X."/>
            <person name="Pei D."/>
        </authorList>
    </citation>
    <scope>NUCLEOTIDE SEQUENCE [LARGE SCALE GENOMIC DNA]</scope>
    <source>
        <strain evidence="2">Sxm20200214</strain>
        <tissue evidence="2">Leaf</tissue>
    </source>
</reference>
<dbReference type="AlphaFoldDB" id="A0A8X7U6C4"/>
<dbReference type="Pfam" id="PF04265">
    <property type="entry name" value="TPK_B1_binding"/>
    <property type="match status" value="1"/>
</dbReference>
<dbReference type="PANTHER" id="PTHR13622:SF8">
    <property type="entry name" value="THIAMIN PYROPHOSPHOKINASE 1"/>
    <property type="match status" value="1"/>
</dbReference>
<accession>A0A8X7U6C4</accession>
<evidence type="ECO:0000313" key="2">
    <source>
        <dbReference type="EMBL" id="KAG2267497.1"/>
    </source>
</evidence>
<organism evidence="2 3">
    <name type="scientific">Brassica carinata</name>
    <name type="common">Ethiopian mustard</name>
    <name type="synonym">Abyssinian cabbage</name>
    <dbReference type="NCBI Taxonomy" id="52824"/>
    <lineage>
        <taxon>Eukaryota</taxon>
        <taxon>Viridiplantae</taxon>
        <taxon>Streptophyta</taxon>
        <taxon>Embryophyta</taxon>
        <taxon>Tracheophyta</taxon>
        <taxon>Spermatophyta</taxon>
        <taxon>Magnoliopsida</taxon>
        <taxon>eudicotyledons</taxon>
        <taxon>Gunneridae</taxon>
        <taxon>Pentapetalae</taxon>
        <taxon>rosids</taxon>
        <taxon>malvids</taxon>
        <taxon>Brassicales</taxon>
        <taxon>Brassicaceae</taxon>
        <taxon>Brassiceae</taxon>
        <taxon>Brassica</taxon>
    </lineage>
</organism>
<dbReference type="OrthoDB" id="25149at2759"/>
<dbReference type="SMART" id="SM00983">
    <property type="entry name" value="TPK_B1_binding"/>
    <property type="match status" value="1"/>
</dbReference>
<dbReference type="GO" id="GO:0009229">
    <property type="term" value="P:thiamine diphosphate biosynthetic process"/>
    <property type="evidence" value="ECO:0007669"/>
    <property type="project" value="InterPro"/>
</dbReference>
<feature type="domain" description="Thiamin pyrophosphokinase thiamin-binding" evidence="1">
    <location>
        <begin position="14"/>
        <end position="78"/>
    </location>
</feature>
<evidence type="ECO:0000313" key="3">
    <source>
        <dbReference type="Proteomes" id="UP000886595"/>
    </source>
</evidence>
<dbReference type="Proteomes" id="UP000886595">
    <property type="component" value="Unassembled WGS sequence"/>
</dbReference>
<proteinExistence type="predicted"/>
<dbReference type="InterPro" id="IPR036371">
    <property type="entry name" value="TPK_B1-bd_sf"/>
</dbReference>
<dbReference type="SUPFAM" id="SSF63862">
    <property type="entry name" value="Thiamin pyrophosphokinase, substrate-binding domain"/>
    <property type="match status" value="1"/>
</dbReference>
<dbReference type="GO" id="GO:0030975">
    <property type="term" value="F:thiamine binding"/>
    <property type="evidence" value="ECO:0007669"/>
    <property type="project" value="InterPro"/>
</dbReference>
<dbReference type="GO" id="GO:0004788">
    <property type="term" value="F:thiamine diphosphokinase activity"/>
    <property type="evidence" value="ECO:0007669"/>
    <property type="project" value="TreeGrafter"/>
</dbReference>
<comment type="caution">
    <text evidence="2">The sequence shown here is derived from an EMBL/GenBank/DDBJ whole genome shotgun (WGS) entry which is preliminary data.</text>
</comment>